<comment type="subcellular location">
    <subcellularLocation>
        <location evidence="1">Nucleus</location>
    </subcellularLocation>
</comment>
<dbReference type="EMBL" id="MNBE01000602">
    <property type="protein sequence ID" value="OKP05881.1"/>
    <property type="molecule type" value="Genomic_DNA"/>
</dbReference>
<keyword evidence="4" id="KW-0804">Transcription</keyword>
<evidence type="ECO:0000256" key="3">
    <source>
        <dbReference type="ARBA" id="ARBA00023125"/>
    </source>
</evidence>
<dbReference type="PROSITE" id="PS51968">
    <property type="entry name" value="GRH_CP2_DB"/>
    <property type="match status" value="1"/>
</dbReference>
<accession>A0A1Q5U0A0</accession>
<keyword evidence="9" id="KW-1185">Reference proteome</keyword>
<evidence type="ECO:0000259" key="7">
    <source>
        <dbReference type="PROSITE" id="PS51968"/>
    </source>
</evidence>
<evidence type="ECO:0000256" key="2">
    <source>
        <dbReference type="ARBA" id="ARBA00023015"/>
    </source>
</evidence>
<dbReference type="Pfam" id="PF04516">
    <property type="entry name" value="CP2"/>
    <property type="match status" value="1"/>
</dbReference>
<protein>
    <submittedName>
        <fullName evidence="8">Grainyhead-like protein 2-like protein</fullName>
    </submittedName>
</protein>
<dbReference type="Pfam" id="PF25416">
    <property type="entry name" value="GRHL1_C"/>
    <property type="match status" value="1"/>
</dbReference>
<evidence type="ECO:0000256" key="4">
    <source>
        <dbReference type="ARBA" id="ARBA00023163"/>
    </source>
</evidence>
<dbReference type="OrthoDB" id="7680836at2759"/>
<dbReference type="PANTHER" id="PTHR11037:SF20">
    <property type="entry name" value="PROTEIN GRAINYHEAD"/>
    <property type="match status" value="1"/>
</dbReference>
<keyword evidence="5" id="KW-0539">Nucleus</keyword>
<sequence>MPPQSQRFQSYQQGLNYSAKDFDRSISPKNNSGNESAQFTQGWLPNSQPNWKIDNSSFSQPMHPHQPYHTDLFANNPACQPSQIVHCDSGYETWDEPPKPLLSQDGFSRRQSSESLVKAMSPQSFSTTATGIPRAESERFRFHTCLRASTAMITDSKEAPESYLNKGQIYHLRLIDTTPPSSITEATRYRTFVRVCFKEQEQRVNAESYWRLWKESRGLAESDKKDSELRALEYAGQNGPQMQVEEEFLDGFTVSWTINPMTGVNECTIPVRFNFLSTDFTLAKGVKGISVRLCAKSDQLNNLETPYEPEICFCNIRVFRDHGAERKLSNDITNLQKRIAKLTEQIGKTSLHEPPKKRKRGSVAAKSMGDLKGSDQTLTREHGWSLDMGGDPAADKLQIKLANLRNMLFSSSSESVLGLRGSKENDPEVHVTRLRSTASPGLRITAAQRGSTASLDESLSSVRLGLDSMDTSQDGLSVASLENSGLRRSPMPVACFYIYRTRNGPSSDRYYRTIYLRERTAHDLTQRICEKCGVDPSKIARMLHTNQAGLEILVDDDFVQQMTEGQDMIVKIEELSLKDGSAGSLPSAPLGIWLEY</sequence>
<dbReference type="GO" id="GO:0001228">
    <property type="term" value="F:DNA-binding transcription activator activity, RNA polymerase II-specific"/>
    <property type="evidence" value="ECO:0007669"/>
    <property type="project" value="TreeGrafter"/>
</dbReference>
<evidence type="ECO:0000256" key="6">
    <source>
        <dbReference type="SAM" id="MobiDB-lite"/>
    </source>
</evidence>
<dbReference type="GO" id="GO:0005634">
    <property type="term" value="C:nucleus"/>
    <property type="evidence" value="ECO:0007669"/>
    <property type="project" value="UniProtKB-SubCell"/>
</dbReference>
<evidence type="ECO:0000313" key="8">
    <source>
        <dbReference type="EMBL" id="OKP05881.1"/>
    </source>
</evidence>
<gene>
    <name evidence="8" type="ORF">PENSUB_6601</name>
</gene>
<feature type="compositionally biased region" description="Polar residues" evidence="6">
    <location>
        <begin position="27"/>
        <end position="60"/>
    </location>
</feature>
<dbReference type="InterPro" id="IPR057520">
    <property type="entry name" value="GRHL1/CP2_C"/>
</dbReference>
<feature type="region of interest" description="Disordered" evidence="6">
    <location>
        <begin position="348"/>
        <end position="389"/>
    </location>
</feature>
<dbReference type="PANTHER" id="PTHR11037">
    <property type="entry name" value="TRANSCRIPTION FACTOR CP2"/>
    <property type="match status" value="1"/>
</dbReference>
<organism evidence="8 9">
    <name type="scientific">Penicillium subrubescens</name>
    <dbReference type="NCBI Taxonomy" id="1316194"/>
    <lineage>
        <taxon>Eukaryota</taxon>
        <taxon>Fungi</taxon>
        <taxon>Dikarya</taxon>
        <taxon>Ascomycota</taxon>
        <taxon>Pezizomycotina</taxon>
        <taxon>Eurotiomycetes</taxon>
        <taxon>Eurotiomycetidae</taxon>
        <taxon>Eurotiales</taxon>
        <taxon>Aspergillaceae</taxon>
        <taxon>Penicillium</taxon>
    </lineage>
</organism>
<evidence type="ECO:0000313" key="9">
    <source>
        <dbReference type="Proteomes" id="UP000186955"/>
    </source>
</evidence>
<reference evidence="8 9" key="1">
    <citation type="submission" date="2016-10" db="EMBL/GenBank/DDBJ databases">
        <title>Genome sequence of the ascomycete fungus Penicillium subrubescens.</title>
        <authorList>
            <person name="De Vries R.P."/>
            <person name="Peng M."/>
            <person name="Dilokpimol A."/>
            <person name="Hilden K."/>
            <person name="Makela M.R."/>
            <person name="Grigoriev I."/>
            <person name="Riley R."/>
            <person name="Granchi Z."/>
        </authorList>
    </citation>
    <scope>NUCLEOTIDE SEQUENCE [LARGE SCALE GENOMIC DNA]</scope>
    <source>
        <strain evidence="8 9">CBS 132785</strain>
    </source>
</reference>
<feature type="region of interest" description="Disordered" evidence="6">
    <location>
        <begin position="1"/>
        <end position="61"/>
    </location>
</feature>
<evidence type="ECO:0000256" key="1">
    <source>
        <dbReference type="ARBA" id="ARBA00004123"/>
    </source>
</evidence>
<feature type="compositionally biased region" description="Polar residues" evidence="6">
    <location>
        <begin position="1"/>
        <end position="16"/>
    </location>
</feature>
<feature type="domain" description="Grh/CP2 DB" evidence="7">
    <location>
        <begin position="138"/>
        <end position="379"/>
    </location>
</feature>
<dbReference type="GO" id="GO:0000978">
    <property type="term" value="F:RNA polymerase II cis-regulatory region sequence-specific DNA binding"/>
    <property type="evidence" value="ECO:0007669"/>
    <property type="project" value="TreeGrafter"/>
</dbReference>
<proteinExistence type="predicted"/>
<dbReference type="STRING" id="1316194.A0A1Q5U0A0"/>
<dbReference type="InterPro" id="IPR007604">
    <property type="entry name" value="CP2"/>
</dbReference>
<dbReference type="InterPro" id="IPR040167">
    <property type="entry name" value="TF_CP2-like"/>
</dbReference>
<dbReference type="AlphaFoldDB" id="A0A1Q5U0A0"/>
<keyword evidence="2" id="KW-0805">Transcription regulation</keyword>
<keyword evidence="3" id="KW-0238">DNA-binding</keyword>
<name>A0A1Q5U0A0_9EURO</name>
<comment type="caution">
    <text evidence="8">The sequence shown here is derived from an EMBL/GenBank/DDBJ whole genome shotgun (WGS) entry which is preliminary data.</text>
</comment>
<evidence type="ECO:0000256" key="5">
    <source>
        <dbReference type="ARBA" id="ARBA00023242"/>
    </source>
</evidence>
<dbReference type="Proteomes" id="UP000186955">
    <property type="component" value="Unassembled WGS sequence"/>
</dbReference>